<dbReference type="AlphaFoldDB" id="A0A3M8ASD5"/>
<dbReference type="OrthoDB" id="48873at2"/>
<sequence>MDNKARLEMEIKGITLTPDEINVYLAENSLNATDTYNATDKAQTRKIYETALSILESIGNQPHLMKNYTSDDQTVSQFHENLMARIDQLENKIRKMKIDEDKAANQNGSFFMLFNQ</sequence>
<proteinExistence type="predicted"/>
<evidence type="ECO:0000313" key="5">
    <source>
        <dbReference type="Proteomes" id="UP000317180"/>
    </source>
</evidence>
<name>A0A3M8ASD5_9BACL</name>
<evidence type="ECO:0000313" key="3">
    <source>
        <dbReference type="EMBL" id="RNB54116.1"/>
    </source>
</evidence>
<keyword evidence="1" id="KW-0175">Coiled coil</keyword>
<dbReference type="GeneID" id="82810823"/>
<evidence type="ECO:0000256" key="1">
    <source>
        <dbReference type="SAM" id="Coils"/>
    </source>
</evidence>
<dbReference type="EMBL" id="BJOD01000011">
    <property type="protein sequence ID" value="GED25177.1"/>
    <property type="molecule type" value="Genomic_DNA"/>
</dbReference>
<dbReference type="EMBL" id="RHHN01000042">
    <property type="protein sequence ID" value="RNB54116.1"/>
    <property type="molecule type" value="Genomic_DNA"/>
</dbReference>
<protein>
    <submittedName>
        <fullName evidence="3">Uncharacterized protein</fullName>
    </submittedName>
</protein>
<organism evidence="3 4">
    <name type="scientific">Brevibacillus agri</name>
    <dbReference type="NCBI Taxonomy" id="51101"/>
    <lineage>
        <taxon>Bacteria</taxon>
        <taxon>Bacillati</taxon>
        <taxon>Bacillota</taxon>
        <taxon>Bacilli</taxon>
        <taxon>Bacillales</taxon>
        <taxon>Paenibacillaceae</taxon>
        <taxon>Brevibacillus</taxon>
    </lineage>
</organism>
<evidence type="ECO:0000313" key="4">
    <source>
        <dbReference type="Proteomes" id="UP000276178"/>
    </source>
</evidence>
<reference evidence="2 5" key="2">
    <citation type="submission" date="2019-06" db="EMBL/GenBank/DDBJ databases">
        <title>Whole genome shotgun sequence of Brevibacillus agri NBRC 15538.</title>
        <authorList>
            <person name="Hosoyama A."/>
            <person name="Uohara A."/>
            <person name="Ohji S."/>
            <person name="Ichikawa N."/>
        </authorList>
    </citation>
    <scope>NUCLEOTIDE SEQUENCE [LARGE SCALE GENOMIC DNA]</scope>
    <source>
        <strain evidence="2 5">NBRC 15538</strain>
    </source>
</reference>
<gene>
    <name evidence="2" type="ORF">BAG01nite_12790</name>
    <name evidence="3" type="ORF">EB820_14480</name>
</gene>
<accession>A0A3M8ASD5</accession>
<dbReference type="Proteomes" id="UP000317180">
    <property type="component" value="Unassembled WGS sequence"/>
</dbReference>
<feature type="coiled-coil region" evidence="1">
    <location>
        <begin position="79"/>
        <end position="106"/>
    </location>
</feature>
<comment type="caution">
    <text evidence="3">The sequence shown here is derived from an EMBL/GenBank/DDBJ whole genome shotgun (WGS) entry which is preliminary data.</text>
</comment>
<reference evidence="3 4" key="1">
    <citation type="submission" date="2018-10" db="EMBL/GenBank/DDBJ databases">
        <title>Phylogenomics of Brevibacillus.</title>
        <authorList>
            <person name="Dunlap C."/>
        </authorList>
    </citation>
    <scope>NUCLEOTIDE SEQUENCE [LARGE SCALE GENOMIC DNA]</scope>
    <source>
        <strain evidence="3 4">NRRL NRS 1219</strain>
    </source>
</reference>
<dbReference type="RefSeq" id="WP_122953028.1">
    <property type="nucleotide sequence ID" value="NZ_BJOD01000011.1"/>
</dbReference>
<keyword evidence="5" id="KW-1185">Reference proteome</keyword>
<dbReference type="Proteomes" id="UP000276178">
    <property type="component" value="Unassembled WGS sequence"/>
</dbReference>
<evidence type="ECO:0000313" key="2">
    <source>
        <dbReference type="EMBL" id="GED25177.1"/>
    </source>
</evidence>